<evidence type="ECO:0000313" key="7">
    <source>
        <dbReference type="Proteomes" id="UP001201273"/>
    </source>
</evidence>
<dbReference type="PANTHER" id="PTHR47811:SF1">
    <property type="entry name" value="TRNA PSEUDOURIDINE SYNTHASE D"/>
    <property type="match status" value="1"/>
</dbReference>
<evidence type="ECO:0000256" key="2">
    <source>
        <dbReference type="ARBA" id="ARBA00022694"/>
    </source>
</evidence>
<keyword evidence="3 4" id="KW-0413">Isomerase</keyword>
<dbReference type="PROSITE" id="PS50984">
    <property type="entry name" value="TRUD"/>
    <property type="match status" value="1"/>
</dbReference>
<dbReference type="EC" id="5.4.99.27" evidence="4"/>
<feature type="active site" description="Nucleophile" evidence="4">
    <location>
        <position position="80"/>
    </location>
</feature>
<keyword evidence="7" id="KW-1185">Reference proteome</keyword>
<evidence type="ECO:0000259" key="5">
    <source>
        <dbReference type="PROSITE" id="PS50984"/>
    </source>
</evidence>
<reference evidence="6 7" key="1">
    <citation type="journal article" date="2022" name="Environ. Microbiol. Rep.">
        <title>Eco-phylogenetic analyses reveal divergent evolution of vitamin B12 metabolism in the marine bacterial family 'Psychromonadaceae'.</title>
        <authorList>
            <person name="Jin X."/>
            <person name="Yang Y."/>
            <person name="Cao H."/>
            <person name="Gao B."/>
            <person name="Zhao Z."/>
        </authorList>
    </citation>
    <scope>NUCLEOTIDE SEQUENCE [LARGE SCALE GENOMIC DNA]</scope>
    <source>
        <strain evidence="6 7">MKS20</strain>
    </source>
</reference>
<dbReference type="Pfam" id="PF01142">
    <property type="entry name" value="TruD"/>
    <property type="match status" value="2"/>
</dbReference>
<name>A0ABS8WF89_9GAMM</name>
<comment type="function">
    <text evidence="4">Responsible for synthesis of pseudouridine from uracil-13 in transfer RNAs.</text>
</comment>
<dbReference type="InterPro" id="IPR042214">
    <property type="entry name" value="TruD_catalytic"/>
</dbReference>
<feature type="domain" description="TRUD" evidence="5">
    <location>
        <begin position="154"/>
        <end position="300"/>
    </location>
</feature>
<dbReference type="PROSITE" id="PS01268">
    <property type="entry name" value="UPF0024"/>
    <property type="match status" value="1"/>
</dbReference>
<accession>A0ABS8WF89</accession>
<dbReference type="InterPro" id="IPR050170">
    <property type="entry name" value="TruD_pseudoU_synthase"/>
</dbReference>
<dbReference type="PANTHER" id="PTHR47811">
    <property type="entry name" value="TRNA PSEUDOURIDINE SYNTHASE D"/>
    <property type="match status" value="1"/>
</dbReference>
<dbReference type="EMBL" id="JAIMJA010000017">
    <property type="protein sequence ID" value="MCE2596224.1"/>
    <property type="molecule type" value="Genomic_DNA"/>
</dbReference>
<dbReference type="HAMAP" id="MF_01082">
    <property type="entry name" value="TruD"/>
    <property type="match status" value="1"/>
</dbReference>
<gene>
    <name evidence="4" type="primary">truD</name>
    <name evidence="6" type="ORF">K6Y31_15535</name>
</gene>
<dbReference type="RefSeq" id="WP_233053873.1">
    <property type="nucleotide sequence ID" value="NZ_JAIMJA010000017.1"/>
</dbReference>
<dbReference type="Gene3D" id="3.30.2350.20">
    <property type="entry name" value="TruD, catalytic domain"/>
    <property type="match status" value="1"/>
</dbReference>
<protein>
    <recommendedName>
        <fullName evidence="4">tRNA pseudouridine synthase D</fullName>
        <ecNumber evidence="4">5.4.99.27</ecNumber>
    </recommendedName>
    <alternativeName>
        <fullName evidence="4">tRNA pseudouridine(13) synthase</fullName>
    </alternativeName>
    <alternativeName>
        <fullName evidence="4">tRNA pseudouridylate synthase D</fullName>
    </alternativeName>
    <alternativeName>
        <fullName evidence="4">tRNA-uridine isomerase D</fullName>
    </alternativeName>
</protein>
<comment type="similarity">
    <text evidence="1 4">Belongs to the pseudouridine synthase TruD family.</text>
</comment>
<organism evidence="6 7">
    <name type="scientific">Motilimonas cestriensis</name>
    <dbReference type="NCBI Taxonomy" id="2742685"/>
    <lineage>
        <taxon>Bacteria</taxon>
        <taxon>Pseudomonadati</taxon>
        <taxon>Pseudomonadota</taxon>
        <taxon>Gammaproteobacteria</taxon>
        <taxon>Alteromonadales</taxon>
        <taxon>Alteromonadales genera incertae sedis</taxon>
        <taxon>Motilimonas</taxon>
    </lineage>
</organism>
<evidence type="ECO:0000256" key="4">
    <source>
        <dbReference type="HAMAP-Rule" id="MF_01082"/>
    </source>
</evidence>
<proteinExistence type="inferred from homology"/>
<dbReference type="InterPro" id="IPR020103">
    <property type="entry name" value="PsdUridine_synth_cat_dom_sf"/>
</dbReference>
<dbReference type="InterPro" id="IPR043165">
    <property type="entry name" value="TruD_insert_sf"/>
</dbReference>
<comment type="catalytic activity">
    <reaction evidence="4">
        <text>uridine(13) in tRNA = pseudouridine(13) in tRNA</text>
        <dbReference type="Rhea" id="RHEA:42540"/>
        <dbReference type="Rhea" id="RHEA-COMP:10105"/>
        <dbReference type="Rhea" id="RHEA-COMP:10106"/>
        <dbReference type="ChEBI" id="CHEBI:65314"/>
        <dbReference type="ChEBI" id="CHEBI:65315"/>
        <dbReference type="EC" id="5.4.99.27"/>
    </reaction>
</comment>
<dbReference type="Gene3D" id="3.30.2340.10">
    <property type="entry name" value="TruD, insertion domain"/>
    <property type="match status" value="1"/>
</dbReference>
<dbReference type="Proteomes" id="UP001201273">
    <property type="component" value="Unassembled WGS sequence"/>
</dbReference>
<evidence type="ECO:0000313" key="6">
    <source>
        <dbReference type="EMBL" id="MCE2596224.1"/>
    </source>
</evidence>
<dbReference type="InterPro" id="IPR011760">
    <property type="entry name" value="PsdUridine_synth_TruD_insert"/>
</dbReference>
<dbReference type="InterPro" id="IPR001656">
    <property type="entry name" value="PsdUridine_synth_TruD"/>
</dbReference>
<dbReference type="SUPFAM" id="SSF55120">
    <property type="entry name" value="Pseudouridine synthase"/>
    <property type="match status" value="1"/>
</dbReference>
<keyword evidence="2 4" id="KW-0819">tRNA processing</keyword>
<dbReference type="InterPro" id="IPR020119">
    <property type="entry name" value="PsdUridine_synth_TruD_CS"/>
</dbReference>
<dbReference type="CDD" id="cd02575">
    <property type="entry name" value="PseudoU_synth_EcTruD"/>
    <property type="match status" value="1"/>
</dbReference>
<evidence type="ECO:0000256" key="3">
    <source>
        <dbReference type="ARBA" id="ARBA00023235"/>
    </source>
</evidence>
<evidence type="ECO:0000256" key="1">
    <source>
        <dbReference type="ARBA" id="ARBA00007953"/>
    </source>
</evidence>
<comment type="caution">
    <text evidence="6">The sequence shown here is derived from an EMBL/GenBank/DDBJ whole genome shotgun (WGS) entry which is preliminary data.</text>
</comment>
<sequence>MSIEMNWSYLYGKPQINALFKTEVEDFIVTENLGFEATGEGEHVFIRLQKRNENTQFVAKQIAKIAGLPAKMVTYAGLKDRRGLTEQTFSVHIPGLVTPDFSELNSDLVQILSITRHNRKLKTGALAGNAFTIRLRDVSDMAGLTERLEQVKQGVPNYFGEQRFGFNGGNITAAKAMFNGRKVKDRFKKGMYLSAARSYLFNKVVSQRIEQGLAFTVLPGDCCGLVGSRSYFITEAEDTSLAERLAQQNIKLTGPLWGKGELAANLEAQDFELAALAGEEELKQGLEANGLKQERRALFILPEGLSYHAEGNDMVVSFYLESGCYATSVLRELVEVQENHANFSE</sequence>